<protein>
    <submittedName>
        <fullName evidence="1">Uncharacterized protein</fullName>
    </submittedName>
</protein>
<dbReference type="Proteomes" id="UP000253094">
    <property type="component" value="Unassembled WGS sequence"/>
</dbReference>
<evidence type="ECO:0000313" key="2">
    <source>
        <dbReference type="Proteomes" id="UP000253094"/>
    </source>
</evidence>
<dbReference type="PANTHER" id="PTHR35861:SF1">
    <property type="entry name" value="PHAGE TAIL SHEATH PROTEIN"/>
    <property type="match status" value="1"/>
</dbReference>
<reference evidence="1 2" key="1">
    <citation type="submission" date="2018-06" db="EMBL/GenBank/DDBJ databases">
        <title>Sphaerisporangium craniellae sp. nov., isolated from a marine sponge in the South China Sea.</title>
        <authorList>
            <person name="Li L."/>
        </authorList>
    </citation>
    <scope>NUCLEOTIDE SEQUENCE [LARGE SCALE GENOMIC DNA]</scope>
    <source>
        <strain evidence="1 2">CCTCC AA 208026</strain>
    </source>
</reference>
<comment type="caution">
    <text evidence="1">The sequence shown here is derived from an EMBL/GenBank/DDBJ whole genome shotgun (WGS) entry which is preliminary data.</text>
</comment>
<keyword evidence="2" id="KW-1185">Reference proteome</keyword>
<dbReference type="AlphaFoldDB" id="A0A367ESV8"/>
<dbReference type="PANTHER" id="PTHR35861">
    <property type="match status" value="1"/>
</dbReference>
<accession>A0A367ESV8</accession>
<gene>
    <name evidence="1" type="ORF">DQ384_36560</name>
</gene>
<dbReference type="InterPro" id="IPR052042">
    <property type="entry name" value="Tail_sheath_structural"/>
</dbReference>
<dbReference type="Gene3D" id="3.40.50.11780">
    <property type="match status" value="1"/>
</dbReference>
<dbReference type="OrthoDB" id="9767864at2"/>
<organism evidence="1 2">
    <name type="scientific">Sphaerisporangium album</name>
    <dbReference type="NCBI Taxonomy" id="509200"/>
    <lineage>
        <taxon>Bacteria</taxon>
        <taxon>Bacillati</taxon>
        <taxon>Actinomycetota</taxon>
        <taxon>Actinomycetes</taxon>
        <taxon>Streptosporangiales</taxon>
        <taxon>Streptosporangiaceae</taxon>
        <taxon>Sphaerisporangium</taxon>
    </lineage>
</organism>
<dbReference type="RefSeq" id="WP_114033468.1">
    <property type="nucleotide sequence ID" value="NZ_QOIL01000030.1"/>
</dbReference>
<name>A0A367ESV8_9ACTN</name>
<proteinExistence type="predicted"/>
<sequence>MPGVNIVTATRSGPASTAQSVGARYFVAGMTERGPVDRPLVVRSLQQYIDVYGDRVPYGYLYDDLRTHFEEGGMEAAVIRVVGPAATASQAALNDRAGSPAQTLQISAAFPGSWGTRLQVSVANGTASNTYDLSVLFDGRVVETYPGLASPAAAVAATASSAYIRATNAGSTAPAPDNNPAVTTAPVGLAGGTDDRASVTASHYVAALALFRPELGTGCVAVPGQPSSGVGSGLLVHCRANRRIGLAAVAPGTPAGSAQNAAVALKAVAAGQGQHIGLFWPAIRIPDGATVRTITPEGYVAACRARAIGQVGGPWRAPAGAIAQARFVLAPEIDADRALGDNLNASGVSVIRTIAGTVRLYGRPRLATPGSSLDPRLSQRRPARLAMACARRRDPPLA</sequence>
<dbReference type="EMBL" id="QOIL01000030">
    <property type="protein sequence ID" value="RCG21131.1"/>
    <property type="molecule type" value="Genomic_DNA"/>
</dbReference>
<evidence type="ECO:0000313" key="1">
    <source>
        <dbReference type="EMBL" id="RCG21131.1"/>
    </source>
</evidence>